<reference evidence="1" key="1">
    <citation type="submission" date="2017-09" db="EMBL/GenBank/DDBJ databases">
        <title>Large-scale bioinformatics analysis of Bacillus genomes uncovers conserved roles of natural products in bacterial physiology.</title>
        <authorList>
            <consortium name="Agbiome Team Llc"/>
            <person name="Bleich R.M."/>
            <person name="Kirk G.J."/>
            <person name="Santa Maria K.C."/>
            <person name="Allen S.E."/>
            <person name="Farag S."/>
            <person name="Shank E.A."/>
            <person name="Bowers A."/>
        </authorList>
    </citation>
    <scope>NUCLEOTIDE SEQUENCE</scope>
    <source>
        <strain evidence="1">AFS005430</strain>
    </source>
</reference>
<dbReference type="Proteomes" id="UP000220969">
    <property type="component" value="Unassembled WGS sequence"/>
</dbReference>
<dbReference type="InterPro" id="IPR025041">
    <property type="entry name" value="DUF3983"/>
</dbReference>
<accession>A0AB73R4A0</accession>
<sequence length="36" mass="4218">MANLKKGKIKKAIVRRAKSIEKYRVDKAWRGIFVKS</sequence>
<protein>
    <submittedName>
        <fullName evidence="1">DUF3983 domain-containing protein</fullName>
    </submittedName>
</protein>
<comment type="caution">
    <text evidence="1">The sequence shown here is derived from an EMBL/GenBank/DDBJ whole genome shotgun (WGS) entry which is preliminary data.</text>
</comment>
<proteinExistence type="predicted"/>
<dbReference type="Pfam" id="PF13137">
    <property type="entry name" value="DUF3983"/>
    <property type="match status" value="1"/>
</dbReference>
<dbReference type="EMBL" id="NUEH01000006">
    <property type="protein sequence ID" value="PEI88329.1"/>
    <property type="molecule type" value="Genomic_DNA"/>
</dbReference>
<dbReference type="AlphaFoldDB" id="A0AB73R4A0"/>
<name>A0AB73R4A0_9BACI</name>
<evidence type="ECO:0000313" key="1">
    <source>
        <dbReference type="EMBL" id="PEI88329.1"/>
    </source>
</evidence>
<gene>
    <name evidence="1" type="ORF">CN678_05295</name>
</gene>
<organism evidence="1">
    <name type="scientific">Bacillus toyonensis</name>
    <dbReference type="NCBI Taxonomy" id="155322"/>
    <lineage>
        <taxon>Bacteria</taxon>
        <taxon>Bacillati</taxon>
        <taxon>Bacillota</taxon>
        <taxon>Bacilli</taxon>
        <taxon>Bacillales</taxon>
        <taxon>Bacillaceae</taxon>
        <taxon>Bacillus</taxon>
        <taxon>Bacillus cereus group</taxon>
    </lineage>
</organism>